<evidence type="ECO:0000313" key="3">
    <source>
        <dbReference type="Proteomes" id="UP000234681"/>
    </source>
</evidence>
<dbReference type="EMBL" id="CH474054">
    <property type="protein sequence ID" value="EDL96771.1"/>
    <property type="molecule type" value="Genomic_DNA"/>
</dbReference>
<gene>
    <name evidence="2" type="ORF">rCG_50907</name>
</gene>
<proteinExistence type="predicted"/>
<sequence length="48" mass="5336">MNTMKHAHLPCWSPLLFFSPRDSLDHVHPDMTDTRSSPGSALPKCCLG</sequence>
<protein>
    <submittedName>
        <fullName evidence="2">RCG50907</fullName>
    </submittedName>
</protein>
<evidence type="ECO:0000256" key="1">
    <source>
        <dbReference type="SAM" id="MobiDB-lite"/>
    </source>
</evidence>
<organism evidence="2 3">
    <name type="scientific">Rattus norvegicus</name>
    <name type="common">Rat</name>
    <dbReference type="NCBI Taxonomy" id="10116"/>
    <lineage>
        <taxon>Eukaryota</taxon>
        <taxon>Metazoa</taxon>
        <taxon>Chordata</taxon>
        <taxon>Craniata</taxon>
        <taxon>Vertebrata</taxon>
        <taxon>Euteleostomi</taxon>
        <taxon>Mammalia</taxon>
        <taxon>Eutheria</taxon>
        <taxon>Euarchontoglires</taxon>
        <taxon>Glires</taxon>
        <taxon>Rodentia</taxon>
        <taxon>Myomorpha</taxon>
        <taxon>Muroidea</taxon>
        <taxon>Muridae</taxon>
        <taxon>Murinae</taxon>
        <taxon>Rattus</taxon>
    </lineage>
</organism>
<dbReference type="Proteomes" id="UP000234681">
    <property type="component" value="Chromosome 19"/>
</dbReference>
<accession>A6KJ49</accession>
<dbReference type="AlphaFoldDB" id="A6KJ49"/>
<evidence type="ECO:0000313" key="2">
    <source>
        <dbReference type="EMBL" id="EDL96771.1"/>
    </source>
</evidence>
<feature type="region of interest" description="Disordered" evidence="1">
    <location>
        <begin position="29"/>
        <end position="48"/>
    </location>
</feature>
<reference evidence="3" key="1">
    <citation type="submission" date="2005-09" db="EMBL/GenBank/DDBJ databases">
        <authorList>
            <person name="Mural R.J."/>
            <person name="Li P.W."/>
            <person name="Adams M.D."/>
            <person name="Amanatides P.G."/>
            <person name="Baden-Tillson H."/>
            <person name="Barnstead M."/>
            <person name="Chin S.H."/>
            <person name="Dew I."/>
            <person name="Evans C.A."/>
            <person name="Ferriera S."/>
            <person name="Flanigan M."/>
            <person name="Fosler C."/>
            <person name="Glodek A."/>
            <person name="Gu Z."/>
            <person name="Holt R.A."/>
            <person name="Jennings D."/>
            <person name="Kraft C.L."/>
            <person name="Lu F."/>
            <person name="Nguyen T."/>
            <person name="Nusskern D.R."/>
            <person name="Pfannkoch C.M."/>
            <person name="Sitter C."/>
            <person name="Sutton G.G."/>
            <person name="Venter J.C."/>
            <person name="Wang Z."/>
            <person name="Woodage T."/>
            <person name="Zheng X.H."/>
            <person name="Zhong F."/>
        </authorList>
    </citation>
    <scope>NUCLEOTIDE SEQUENCE [LARGE SCALE GENOMIC DNA]</scope>
    <source>
        <strain>BN</strain>
        <strain evidence="3">Sprague-Dawley</strain>
    </source>
</reference>
<name>A6KJ49_RAT</name>